<dbReference type="PROSITE" id="PS51353">
    <property type="entry name" value="ARSC"/>
    <property type="match status" value="1"/>
</dbReference>
<dbReference type="InterPro" id="IPR006659">
    <property type="entry name" value="Arsenate_reductase"/>
</dbReference>
<evidence type="ECO:0000256" key="7">
    <source>
        <dbReference type="RuleBase" id="RU362029"/>
    </source>
</evidence>
<evidence type="ECO:0000256" key="2">
    <source>
        <dbReference type="ARBA" id="ARBA00022849"/>
    </source>
</evidence>
<dbReference type="SUPFAM" id="SSF52833">
    <property type="entry name" value="Thioredoxin-like"/>
    <property type="match status" value="1"/>
</dbReference>
<reference evidence="8 9" key="1">
    <citation type="submission" date="2018-10" db="EMBL/GenBank/DDBJ databases">
        <title>Robbsia sp. DHC34, isolated from soil.</title>
        <authorList>
            <person name="Gao Z.-H."/>
            <person name="Qiu L.-H."/>
        </authorList>
    </citation>
    <scope>NUCLEOTIDE SEQUENCE [LARGE SCALE GENOMIC DNA]</scope>
    <source>
        <strain evidence="8 9">DHC34</strain>
    </source>
</reference>
<dbReference type="RefSeq" id="WP_121091466.1">
    <property type="nucleotide sequence ID" value="NZ_RBZU01000023.1"/>
</dbReference>
<keyword evidence="2" id="KW-0059">Arsenical resistance</keyword>
<dbReference type="GO" id="GO:0008794">
    <property type="term" value="F:arsenate reductase (glutaredoxin) activity"/>
    <property type="evidence" value="ECO:0007669"/>
    <property type="project" value="UniProtKB-UniRule"/>
</dbReference>
<dbReference type="CDD" id="cd03034">
    <property type="entry name" value="ArsC_ArsC"/>
    <property type="match status" value="1"/>
</dbReference>
<dbReference type="InterPro" id="IPR006660">
    <property type="entry name" value="Arsenate_reductase-like"/>
</dbReference>
<keyword evidence="3 7" id="KW-0560">Oxidoreductase</keyword>
<evidence type="ECO:0000256" key="4">
    <source>
        <dbReference type="ARBA" id="ARBA00038969"/>
    </source>
</evidence>
<keyword evidence="9" id="KW-1185">Reference proteome</keyword>
<name>A0A494X6M9_9BURK</name>
<comment type="catalytic activity">
    <reaction evidence="7">
        <text>[glutaredoxin]-dithiol + arsenate + glutathione + H(+) = glutathionyl-S-S-[glutaredoxin] + arsenite + H2O</text>
        <dbReference type="Rhea" id="RHEA:22016"/>
        <dbReference type="Rhea" id="RHEA-COMP:10729"/>
        <dbReference type="Rhea" id="RHEA-COMP:17668"/>
        <dbReference type="ChEBI" id="CHEBI:15377"/>
        <dbReference type="ChEBI" id="CHEBI:15378"/>
        <dbReference type="ChEBI" id="CHEBI:29242"/>
        <dbReference type="ChEBI" id="CHEBI:29950"/>
        <dbReference type="ChEBI" id="CHEBI:48597"/>
        <dbReference type="ChEBI" id="CHEBI:57925"/>
        <dbReference type="ChEBI" id="CHEBI:146199"/>
        <dbReference type="EC" id="1.20.4.1"/>
    </reaction>
</comment>
<dbReference type="NCBIfam" id="TIGR00014">
    <property type="entry name" value="arsC"/>
    <property type="match status" value="1"/>
</dbReference>
<dbReference type="PANTHER" id="PTHR30041">
    <property type="entry name" value="ARSENATE REDUCTASE"/>
    <property type="match status" value="1"/>
</dbReference>
<dbReference type="Pfam" id="PF03960">
    <property type="entry name" value="ArsC"/>
    <property type="match status" value="1"/>
</dbReference>
<sequence length="144" mass="16010">MSEVTIYHNPDCGTSRNTLAMIRNAGIEPIVIEYLKNPPSRETLVELITQSALSVRDVLRQNGTPYAELHLDNPALTDDQLLDAMMAHPILINRPFVVTSMGVRLCRPSEVVLDILPEAQRGAFTKEDSELVIDTESKRVRAGN</sequence>
<evidence type="ECO:0000256" key="6">
    <source>
        <dbReference type="PROSITE-ProRule" id="PRU01282"/>
    </source>
</evidence>
<dbReference type="InterPro" id="IPR036249">
    <property type="entry name" value="Thioredoxin-like_sf"/>
</dbReference>
<evidence type="ECO:0000256" key="5">
    <source>
        <dbReference type="ARBA" id="ARBA00039879"/>
    </source>
</evidence>
<evidence type="ECO:0000256" key="1">
    <source>
        <dbReference type="ARBA" id="ARBA00007198"/>
    </source>
</evidence>
<protein>
    <recommendedName>
        <fullName evidence="5 7">Arsenate reductase</fullName>
        <ecNumber evidence="4 7">1.20.4.1</ecNumber>
    </recommendedName>
</protein>
<evidence type="ECO:0000256" key="3">
    <source>
        <dbReference type="ARBA" id="ARBA00023002"/>
    </source>
</evidence>
<dbReference type="AlphaFoldDB" id="A0A494X6M9"/>
<dbReference type="Gene3D" id="3.40.30.10">
    <property type="entry name" value="Glutaredoxin"/>
    <property type="match status" value="1"/>
</dbReference>
<dbReference type="PANTHER" id="PTHR30041:SF5">
    <property type="entry name" value="ARSENATE REDUCTASE-RELATED"/>
    <property type="match status" value="1"/>
</dbReference>
<dbReference type="Proteomes" id="UP000270342">
    <property type="component" value="Unassembled WGS sequence"/>
</dbReference>
<dbReference type="EMBL" id="RBZU01000023">
    <property type="protein sequence ID" value="RKP43926.1"/>
    <property type="molecule type" value="Genomic_DNA"/>
</dbReference>
<dbReference type="EC" id="1.20.4.1" evidence="4 7"/>
<organism evidence="8 9">
    <name type="scientific">Pararobbsia silviterrae</name>
    <dbReference type="NCBI Taxonomy" id="1792498"/>
    <lineage>
        <taxon>Bacteria</taxon>
        <taxon>Pseudomonadati</taxon>
        <taxon>Pseudomonadota</taxon>
        <taxon>Betaproteobacteria</taxon>
        <taxon>Burkholderiales</taxon>
        <taxon>Burkholderiaceae</taxon>
        <taxon>Pararobbsia</taxon>
    </lineage>
</organism>
<evidence type="ECO:0000313" key="8">
    <source>
        <dbReference type="EMBL" id="RKP43926.1"/>
    </source>
</evidence>
<evidence type="ECO:0000313" key="9">
    <source>
        <dbReference type="Proteomes" id="UP000270342"/>
    </source>
</evidence>
<accession>A0A494X6M9</accession>
<dbReference type="GO" id="GO:0046685">
    <property type="term" value="P:response to arsenic-containing substance"/>
    <property type="evidence" value="ECO:0007669"/>
    <property type="project" value="UniProtKB-KW"/>
</dbReference>
<comment type="similarity">
    <text evidence="1 6 7">Belongs to the ArsC family.</text>
</comment>
<proteinExistence type="inferred from homology"/>
<gene>
    <name evidence="8" type="primary">arsC</name>
    <name evidence="8" type="ORF">D7S86_28270</name>
</gene>
<dbReference type="OrthoDB" id="9790554at2"/>
<comment type="caution">
    <text evidence="8">The sequence shown here is derived from an EMBL/GenBank/DDBJ whole genome shotgun (WGS) entry which is preliminary data.</text>
</comment>